<feature type="chain" id="PRO_5018113638" description="Apple domain-containing protein" evidence="1">
    <location>
        <begin position="22"/>
        <end position="242"/>
    </location>
</feature>
<dbReference type="InParanoid" id="A0A3N4M2N6"/>
<evidence type="ECO:0000313" key="3">
    <source>
        <dbReference type="Proteomes" id="UP000267821"/>
    </source>
</evidence>
<dbReference type="OrthoDB" id="5176367at2759"/>
<evidence type="ECO:0008006" key="4">
    <source>
        <dbReference type="Google" id="ProtNLM"/>
    </source>
</evidence>
<dbReference type="EMBL" id="ML121527">
    <property type="protein sequence ID" value="RPB29310.1"/>
    <property type="molecule type" value="Genomic_DNA"/>
</dbReference>
<accession>A0A3N4M2N6</accession>
<dbReference type="AlphaFoldDB" id="A0A3N4M2N6"/>
<evidence type="ECO:0000313" key="2">
    <source>
        <dbReference type="EMBL" id="RPB29310.1"/>
    </source>
</evidence>
<reference evidence="2 3" key="1">
    <citation type="journal article" date="2018" name="Nat. Ecol. Evol.">
        <title>Pezizomycetes genomes reveal the molecular basis of ectomycorrhizal truffle lifestyle.</title>
        <authorList>
            <person name="Murat C."/>
            <person name="Payen T."/>
            <person name="Noel B."/>
            <person name="Kuo A."/>
            <person name="Morin E."/>
            <person name="Chen J."/>
            <person name="Kohler A."/>
            <person name="Krizsan K."/>
            <person name="Balestrini R."/>
            <person name="Da Silva C."/>
            <person name="Montanini B."/>
            <person name="Hainaut M."/>
            <person name="Levati E."/>
            <person name="Barry K.W."/>
            <person name="Belfiori B."/>
            <person name="Cichocki N."/>
            <person name="Clum A."/>
            <person name="Dockter R.B."/>
            <person name="Fauchery L."/>
            <person name="Guy J."/>
            <person name="Iotti M."/>
            <person name="Le Tacon F."/>
            <person name="Lindquist E.A."/>
            <person name="Lipzen A."/>
            <person name="Malagnac F."/>
            <person name="Mello A."/>
            <person name="Molinier V."/>
            <person name="Miyauchi S."/>
            <person name="Poulain J."/>
            <person name="Riccioni C."/>
            <person name="Rubini A."/>
            <person name="Sitrit Y."/>
            <person name="Splivallo R."/>
            <person name="Traeger S."/>
            <person name="Wang M."/>
            <person name="Zifcakova L."/>
            <person name="Wipf D."/>
            <person name="Zambonelli A."/>
            <person name="Paolocci F."/>
            <person name="Nowrousian M."/>
            <person name="Ottonello S."/>
            <person name="Baldrian P."/>
            <person name="Spatafora J.W."/>
            <person name="Henrissat B."/>
            <person name="Nagy L.G."/>
            <person name="Aury J.M."/>
            <person name="Wincker P."/>
            <person name="Grigoriev I.V."/>
            <person name="Bonfante P."/>
            <person name="Martin F.M."/>
        </authorList>
    </citation>
    <scope>NUCLEOTIDE SEQUENCE [LARGE SCALE GENOMIC DNA]</scope>
    <source>
        <strain evidence="2 3">ATCC MYA-4762</strain>
    </source>
</reference>
<gene>
    <name evidence="2" type="ORF">L211DRAFT_844311</name>
</gene>
<organism evidence="2 3">
    <name type="scientific">Terfezia boudieri ATCC MYA-4762</name>
    <dbReference type="NCBI Taxonomy" id="1051890"/>
    <lineage>
        <taxon>Eukaryota</taxon>
        <taxon>Fungi</taxon>
        <taxon>Dikarya</taxon>
        <taxon>Ascomycota</taxon>
        <taxon>Pezizomycotina</taxon>
        <taxon>Pezizomycetes</taxon>
        <taxon>Pezizales</taxon>
        <taxon>Pezizaceae</taxon>
        <taxon>Terfezia</taxon>
    </lineage>
</organism>
<evidence type="ECO:0000256" key="1">
    <source>
        <dbReference type="SAM" id="SignalP"/>
    </source>
</evidence>
<feature type="signal peptide" evidence="1">
    <location>
        <begin position="1"/>
        <end position="21"/>
    </location>
</feature>
<protein>
    <recommendedName>
        <fullName evidence="4">Apple domain-containing protein</fullName>
    </recommendedName>
</protein>
<keyword evidence="1" id="KW-0732">Signal</keyword>
<sequence>MSSRLFLYLLSITSLLEFASAQSTPEDFCRTNFGPQYVPQYDATGAFNGNCVTPPITVCLGTEYNHPKTGAKICCPPGQVLKVDASVNEAGCCDPAQVFQWSAGASSGICTTQTTPPAPVPTISCPGSHLQWINRNGVNFRVFCDHFVKEWVPPWQAAQSLFMLATNTVPAGSDTFDSCLNKCAADVKCNGANFWVNKRNCSMQNKGKQGSIFSGGDLYLANPPYAITGRPVIAIVAIPRRV</sequence>
<dbReference type="Proteomes" id="UP000267821">
    <property type="component" value="Unassembled WGS sequence"/>
</dbReference>
<keyword evidence="3" id="KW-1185">Reference proteome</keyword>
<proteinExistence type="predicted"/>
<name>A0A3N4M2N6_9PEZI</name>